<dbReference type="Pfam" id="PF12850">
    <property type="entry name" value="Metallophos_2"/>
    <property type="match status" value="1"/>
</dbReference>
<comment type="similarity">
    <text evidence="1 2">Belongs to the metallophosphoesterase superfamily. YfcE family.</text>
</comment>
<dbReference type="InterPro" id="IPR024654">
    <property type="entry name" value="Calcineurin-like_PHP_lpxH"/>
</dbReference>
<name>A0A4Q7PJR9_9FIRM</name>
<dbReference type="InterPro" id="IPR000979">
    <property type="entry name" value="Phosphodiesterase_MJ0936/Vps29"/>
</dbReference>
<dbReference type="Gene3D" id="3.60.21.10">
    <property type="match status" value="1"/>
</dbReference>
<comment type="cofactor">
    <cofactor evidence="2">
        <name>a divalent metal cation</name>
        <dbReference type="ChEBI" id="CHEBI:60240"/>
    </cofactor>
</comment>
<dbReference type="RefSeq" id="WP_130435129.1">
    <property type="nucleotide sequence ID" value="NZ_SGXF01000003.1"/>
</dbReference>
<dbReference type="AlphaFoldDB" id="A0A4Q7PJR9"/>
<dbReference type="InterPro" id="IPR029052">
    <property type="entry name" value="Metallo-depent_PP-like"/>
</dbReference>
<dbReference type="OrthoDB" id="9800565at2"/>
<dbReference type="GO" id="GO:0016787">
    <property type="term" value="F:hydrolase activity"/>
    <property type="evidence" value="ECO:0007669"/>
    <property type="project" value="UniProtKB-UniRule"/>
</dbReference>
<dbReference type="GO" id="GO:0046872">
    <property type="term" value="F:metal ion binding"/>
    <property type="evidence" value="ECO:0007669"/>
    <property type="project" value="UniProtKB-KW"/>
</dbReference>
<comment type="caution">
    <text evidence="4">The sequence shown here is derived from an EMBL/GenBank/DDBJ whole genome shotgun (WGS) entry which is preliminary data.</text>
</comment>
<gene>
    <name evidence="4" type="ORF">EV209_1832</name>
</gene>
<evidence type="ECO:0000313" key="5">
    <source>
        <dbReference type="Proteomes" id="UP000292927"/>
    </source>
</evidence>
<protein>
    <recommendedName>
        <fullName evidence="2">Phosphoesterase</fullName>
        <ecNumber evidence="2">3.1.4.-</ecNumber>
    </recommendedName>
</protein>
<proteinExistence type="inferred from homology"/>
<evidence type="ECO:0000256" key="1">
    <source>
        <dbReference type="ARBA" id="ARBA00008950"/>
    </source>
</evidence>
<keyword evidence="5" id="KW-1185">Reference proteome</keyword>
<dbReference type="EC" id="3.1.4.-" evidence="2"/>
<dbReference type="SUPFAM" id="SSF56300">
    <property type="entry name" value="Metallo-dependent phosphatases"/>
    <property type="match status" value="1"/>
</dbReference>
<organism evidence="4 5">
    <name type="scientific">Cuneatibacter caecimuris</name>
    <dbReference type="NCBI Taxonomy" id="1796618"/>
    <lineage>
        <taxon>Bacteria</taxon>
        <taxon>Bacillati</taxon>
        <taxon>Bacillota</taxon>
        <taxon>Clostridia</taxon>
        <taxon>Lachnospirales</taxon>
        <taxon>Lachnospiraceae</taxon>
        <taxon>Cuneatibacter</taxon>
    </lineage>
</organism>
<keyword evidence="2" id="KW-0479">Metal-binding</keyword>
<dbReference type="Proteomes" id="UP000292927">
    <property type="component" value="Unassembled WGS sequence"/>
</dbReference>
<dbReference type="EMBL" id="SGXF01000003">
    <property type="protein sequence ID" value="RZT00518.1"/>
    <property type="molecule type" value="Genomic_DNA"/>
</dbReference>
<dbReference type="NCBIfam" id="TIGR00040">
    <property type="entry name" value="yfcE"/>
    <property type="match status" value="1"/>
</dbReference>
<accession>A0A4Q7PJR9</accession>
<dbReference type="PANTHER" id="PTHR11124">
    <property type="entry name" value="VACUOLAR SORTING PROTEIN VPS29"/>
    <property type="match status" value="1"/>
</dbReference>
<sequence>MKILIVSDTHRQHAGLQKALDLVRPIDMMIHLGDVEGSENYIRTLAGCPVEMVAGNNDFFSDLGREKELRLGKYHVLLTHGHYYRASLGTEFLLEEARARSFDIVMFGHIHRPMLEYSGGITILNPGSISYPRQENHKPSYIVMELDREGEAHYTICYL</sequence>
<evidence type="ECO:0000313" key="4">
    <source>
        <dbReference type="EMBL" id="RZT00518.1"/>
    </source>
</evidence>
<evidence type="ECO:0000259" key="3">
    <source>
        <dbReference type="Pfam" id="PF12850"/>
    </source>
</evidence>
<feature type="domain" description="Calcineurin-like phosphoesterase" evidence="3">
    <location>
        <begin position="1"/>
        <end position="148"/>
    </location>
</feature>
<evidence type="ECO:0000256" key="2">
    <source>
        <dbReference type="RuleBase" id="RU362039"/>
    </source>
</evidence>
<reference evidence="4 5" key="1">
    <citation type="submission" date="2019-02" db="EMBL/GenBank/DDBJ databases">
        <title>Genomic Encyclopedia of Type Strains, Phase IV (KMG-IV): sequencing the most valuable type-strain genomes for metagenomic binning, comparative biology and taxonomic classification.</title>
        <authorList>
            <person name="Goeker M."/>
        </authorList>
    </citation>
    <scope>NUCLEOTIDE SEQUENCE [LARGE SCALE GENOMIC DNA]</scope>
    <source>
        <strain evidence="4 5">DSM 29486</strain>
    </source>
</reference>